<evidence type="ECO:0000313" key="3">
    <source>
        <dbReference type="EMBL" id="KAF6030430.1"/>
    </source>
</evidence>
<dbReference type="InterPro" id="IPR036322">
    <property type="entry name" value="WD40_repeat_dom_sf"/>
</dbReference>
<keyword evidence="4" id="KW-1185">Reference proteome</keyword>
<dbReference type="OrthoDB" id="10262646at2759"/>
<proteinExistence type="predicted"/>
<protein>
    <submittedName>
        <fullName evidence="3">BBS9</fullName>
    </submittedName>
</protein>
<reference evidence="3" key="1">
    <citation type="submission" date="2020-06" db="EMBL/GenBank/DDBJ databases">
        <title>Draft genome of Bugula neritina, a colonial animal packing powerful symbionts and potential medicines.</title>
        <authorList>
            <person name="Rayko M."/>
        </authorList>
    </citation>
    <scope>NUCLEOTIDE SEQUENCE [LARGE SCALE GENOMIC DNA]</scope>
    <source>
        <strain evidence="3">Kwan_BN1</strain>
    </source>
</reference>
<accession>A0A7J7JVK0</accession>
<dbReference type="Proteomes" id="UP000593567">
    <property type="component" value="Unassembled WGS sequence"/>
</dbReference>
<organism evidence="3 4">
    <name type="scientific">Bugula neritina</name>
    <name type="common">Brown bryozoan</name>
    <name type="synonym">Sertularia neritina</name>
    <dbReference type="NCBI Taxonomy" id="10212"/>
    <lineage>
        <taxon>Eukaryota</taxon>
        <taxon>Metazoa</taxon>
        <taxon>Spiralia</taxon>
        <taxon>Lophotrochozoa</taxon>
        <taxon>Bryozoa</taxon>
        <taxon>Gymnolaemata</taxon>
        <taxon>Cheilostomatida</taxon>
        <taxon>Flustrina</taxon>
        <taxon>Buguloidea</taxon>
        <taxon>Bugulidae</taxon>
        <taxon>Bugula</taxon>
    </lineage>
</organism>
<dbReference type="Pfam" id="PF14727">
    <property type="entry name" value="PHTB1_N"/>
    <property type="match status" value="1"/>
</dbReference>
<dbReference type="AlphaFoldDB" id="A0A7J7JVK0"/>
<evidence type="ECO:0000259" key="1">
    <source>
        <dbReference type="Pfam" id="PF14727"/>
    </source>
</evidence>
<name>A0A7J7JVK0_BUGNE</name>
<evidence type="ECO:0000313" key="4">
    <source>
        <dbReference type="Proteomes" id="UP000593567"/>
    </source>
</evidence>
<dbReference type="SUPFAM" id="SSF50978">
    <property type="entry name" value="WD40 repeat-like"/>
    <property type="match status" value="1"/>
</dbReference>
<dbReference type="PANTHER" id="PTHR20991">
    <property type="entry name" value="PARATHYROID HORMONE-RESPONSIVE B1 GENE"/>
    <property type="match status" value="1"/>
</dbReference>
<dbReference type="GO" id="GO:0016020">
    <property type="term" value="C:membrane"/>
    <property type="evidence" value="ECO:0007669"/>
    <property type="project" value="TreeGrafter"/>
</dbReference>
<feature type="domain" description="PTHB1 N-terminal" evidence="1">
    <location>
        <begin position="1"/>
        <end position="358"/>
    </location>
</feature>
<dbReference type="InterPro" id="IPR028074">
    <property type="entry name" value="PHTB1_GAE_dom"/>
</dbReference>
<dbReference type="GO" id="GO:0060271">
    <property type="term" value="P:cilium assembly"/>
    <property type="evidence" value="ECO:0007669"/>
    <property type="project" value="TreeGrafter"/>
</dbReference>
<dbReference type="EMBL" id="VXIV02001709">
    <property type="protein sequence ID" value="KAF6030430.1"/>
    <property type="molecule type" value="Genomic_DNA"/>
</dbReference>
<dbReference type="InterPro" id="IPR028073">
    <property type="entry name" value="PHTB1_N_dom"/>
</dbReference>
<dbReference type="GO" id="GO:0034464">
    <property type="term" value="C:BBSome"/>
    <property type="evidence" value="ECO:0007669"/>
    <property type="project" value="InterPro"/>
</dbReference>
<dbReference type="PANTHER" id="PTHR20991:SF0">
    <property type="entry name" value="PROTEIN PTHB1"/>
    <property type="match status" value="1"/>
</dbReference>
<evidence type="ECO:0000259" key="2">
    <source>
        <dbReference type="Pfam" id="PF14728"/>
    </source>
</evidence>
<feature type="domain" description="PTHB1 GAE" evidence="2">
    <location>
        <begin position="432"/>
        <end position="513"/>
    </location>
</feature>
<dbReference type="Pfam" id="PF14728">
    <property type="entry name" value="PTHB1_GAE"/>
    <property type="match status" value="1"/>
</dbReference>
<comment type="caution">
    <text evidence="3">The sequence shown here is derived from an EMBL/GenBank/DDBJ whole genome shotgun (WGS) entry which is preliminary data.</text>
</comment>
<dbReference type="InterPro" id="IPR026511">
    <property type="entry name" value="PTHB1"/>
</dbReference>
<gene>
    <name evidence="3" type="ORF">EB796_011271</name>
</gene>
<sequence>MSLFKARDWWNVKIGENEEFDLGCMVVGNICNVDSTTTIERIAVGSYSGIIRIYNPHHSGEGFTPEQLLIEQNLNAPILQLSCGKFVSGVSGYCIAVLHPRRLSVYMLSSTAGAVAHGAQYKLQHFYSHNLQRTAYNMCHGPFGQILDRDFICVQSMDGTLSVFEQESYSFTRFLPDSLLPGPLCYVATTDSFVTVSSSRQIESYKYKVLAVAAETKTKEDAQNLKYGKRVTADWTMSIGEQAVSIEVLSASEVSILVLGERSLFCLTEFGKLKFMKKLEYSPRCMKANRQSVDTVNYMIATHTNTLMIYSNSILKWAAQLNHTPVQIDFCSMSAIPGGVTVLNEQGHLTLSYLGTDPAMMVMPSTQSRETKYDEFASEIRKYQQIIREKSGSQVIMPSKLPEDDVKIVATVSPSLDSPSHAENVEFNDDDPIPSVTVKIEIKVRMMTSNVRVNIFVEKPLASDRLEYEFPSINSSSPAVIQAPIFMRYNFLPASLKVKVCATYISSTELHRVTSLYL</sequence>